<protein>
    <recommendedName>
        <fullName evidence="4">chitin deacetylase</fullName>
        <ecNumber evidence="4">3.5.1.41</ecNumber>
    </recommendedName>
</protein>
<evidence type="ECO:0000259" key="6">
    <source>
        <dbReference type="PROSITE" id="PS51677"/>
    </source>
</evidence>
<comment type="caution">
    <text evidence="7">The sequence shown here is derived from an EMBL/GenBank/DDBJ whole genome shotgun (WGS) entry which is preliminary data.</text>
</comment>
<reference evidence="7 8" key="1">
    <citation type="submission" date="2015-06" db="EMBL/GenBank/DDBJ databases">
        <title>Talaromyces atroroseus IBT 11181 draft genome.</title>
        <authorList>
            <person name="Rasmussen K.B."/>
            <person name="Rasmussen S."/>
            <person name="Petersen B."/>
            <person name="Sicheritz-Ponten T."/>
            <person name="Mortensen U.H."/>
            <person name="Thrane U."/>
        </authorList>
    </citation>
    <scope>NUCLEOTIDE SEQUENCE [LARGE SCALE GENOMIC DNA]</scope>
    <source>
        <strain evidence="7 8">IBT 11181</strain>
    </source>
</reference>
<gene>
    <name evidence="7" type="ORF">UA08_03988</name>
</gene>
<dbReference type="Proteomes" id="UP000214365">
    <property type="component" value="Unassembled WGS sequence"/>
</dbReference>
<dbReference type="CDD" id="cd10958">
    <property type="entry name" value="CE4_NodB_like_2"/>
    <property type="match status" value="1"/>
</dbReference>
<dbReference type="InterPro" id="IPR011330">
    <property type="entry name" value="Glyco_hydro/deAcase_b/a-brl"/>
</dbReference>
<evidence type="ECO:0000256" key="1">
    <source>
        <dbReference type="ARBA" id="ARBA00001941"/>
    </source>
</evidence>
<dbReference type="GO" id="GO:0005975">
    <property type="term" value="P:carbohydrate metabolic process"/>
    <property type="evidence" value="ECO:0007669"/>
    <property type="project" value="InterPro"/>
</dbReference>
<evidence type="ECO:0000313" key="8">
    <source>
        <dbReference type="Proteomes" id="UP000214365"/>
    </source>
</evidence>
<dbReference type="GO" id="GO:0006032">
    <property type="term" value="P:chitin catabolic process"/>
    <property type="evidence" value="ECO:0007669"/>
    <property type="project" value="UniProtKB-KW"/>
</dbReference>
<dbReference type="GO" id="GO:0009272">
    <property type="term" value="P:fungal-type cell wall biogenesis"/>
    <property type="evidence" value="ECO:0007669"/>
    <property type="project" value="UniProtKB-ARBA"/>
</dbReference>
<dbReference type="InterPro" id="IPR050248">
    <property type="entry name" value="Polysacc_deacetylase_ArnD"/>
</dbReference>
<dbReference type="EC" id="3.5.1.41" evidence="4"/>
<dbReference type="GeneID" id="31003743"/>
<dbReference type="PROSITE" id="PS51677">
    <property type="entry name" value="NODB"/>
    <property type="match status" value="1"/>
</dbReference>
<name>A0A1Q5Q9S3_TALAT</name>
<dbReference type="Pfam" id="PF01522">
    <property type="entry name" value="Polysacc_deac_1"/>
    <property type="match status" value="1"/>
</dbReference>
<proteinExistence type="predicted"/>
<evidence type="ECO:0000313" key="7">
    <source>
        <dbReference type="EMBL" id="OKL60710.1"/>
    </source>
</evidence>
<keyword evidence="2" id="KW-0146">Chitin degradation</keyword>
<feature type="domain" description="NodB homology" evidence="6">
    <location>
        <begin position="48"/>
        <end position="239"/>
    </location>
</feature>
<accession>A0A1Q5Q9S3</accession>
<dbReference type="RefSeq" id="XP_020120831.1">
    <property type="nucleotide sequence ID" value="XM_020266762.1"/>
</dbReference>
<dbReference type="Gene3D" id="3.20.20.370">
    <property type="entry name" value="Glycoside hydrolase/deacetylase"/>
    <property type="match status" value="1"/>
</dbReference>
<dbReference type="PANTHER" id="PTHR10587:SF137">
    <property type="entry name" value="4-DEOXY-4-FORMAMIDO-L-ARABINOSE-PHOSPHOUNDECAPRENOL DEFORMYLASE ARND-RELATED"/>
    <property type="match status" value="1"/>
</dbReference>
<keyword evidence="2" id="KW-0119">Carbohydrate metabolism</keyword>
<dbReference type="STRING" id="1441469.A0A1Q5Q9S3"/>
<keyword evidence="3" id="KW-0170">Cobalt</keyword>
<evidence type="ECO:0000256" key="2">
    <source>
        <dbReference type="ARBA" id="ARBA00023024"/>
    </source>
</evidence>
<comment type="catalytic activity">
    <reaction evidence="5">
        <text>[(1-&gt;4)-N-acetyl-beta-D-glucosaminyl](n) + n H2O = chitosan + n acetate</text>
        <dbReference type="Rhea" id="RHEA:10464"/>
        <dbReference type="Rhea" id="RHEA-COMP:9593"/>
        <dbReference type="Rhea" id="RHEA-COMP:9597"/>
        <dbReference type="ChEBI" id="CHEBI:15377"/>
        <dbReference type="ChEBI" id="CHEBI:17029"/>
        <dbReference type="ChEBI" id="CHEBI:30089"/>
        <dbReference type="ChEBI" id="CHEBI:57704"/>
        <dbReference type="EC" id="3.5.1.41"/>
    </reaction>
    <physiologicalReaction direction="left-to-right" evidence="5">
        <dbReference type="Rhea" id="RHEA:10465"/>
    </physiologicalReaction>
</comment>
<evidence type="ECO:0000256" key="3">
    <source>
        <dbReference type="ARBA" id="ARBA00023285"/>
    </source>
</evidence>
<comment type="cofactor">
    <cofactor evidence="1">
        <name>Co(2+)</name>
        <dbReference type="ChEBI" id="CHEBI:48828"/>
    </cofactor>
</comment>
<dbReference type="AlphaFoldDB" id="A0A1Q5Q9S3"/>
<dbReference type="InterPro" id="IPR002509">
    <property type="entry name" value="NODB_dom"/>
</dbReference>
<dbReference type="GO" id="GO:0004099">
    <property type="term" value="F:chitin deacetylase activity"/>
    <property type="evidence" value="ECO:0007669"/>
    <property type="project" value="UniProtKB-EC"/>
</dbReference>
<dbReference type="EMBL" id="LFMY01000005">
    <property type="protein sequence ID" value="OKL60710.1"/>
    <property type="molecule type" value="Genomic_DNA"/>
</dbReference>
<evidence type="ECO:0000256" key="4">
    <source>
        <dbReference type="ARBA" id="ARBA00024056"/>
    </source>
</evidence>
<dbReference type="PANTHER" id="PTHR10587">
    <property type="entry name" value="GLYCOSYL TRANSFERASE-RELATED"/>
    <property type="match status" value="1"/>
</dbReference>
<dbReference type="SUPFAM" id="SSF88713">
    <property type="entry name" value="Glycoside hydrolase/deacetylase"/>
    <property type="match status" value="1"/>
</dbReference>
<keyword evidence="8" id="KW-1185">Reference proteome</keyword>
<organism evidence="7 8">
    <name type="scientific">Talaromyces atroroseus</name>
    <dbReference type="NCBI Taxonomy" id="1441469"/>
    <lineage>
        <taxon>Eukaryota</taxon>
        <taxon>Fungi</taxon>
        <taxon>Dikarya</taxon>
        <taxon>Ascomycota</taxon>
        <taxon>Pezizomycotina</taxon>
        <taxon>Eurotiomycetes</taxon>
        <taxon>Eurotiomycetidae</taxon>
        <taxon>Eurotiales</taxon>
        <taxon>Trichocomaceae</taxon>
        <taxon>Talaromyces</taxon>
        <taxon>Talaromyces sect. Trachyspermi</taxon>
    </lineage>
</organism>
<sequence length="250" mass="28243">MLLLLLLLLLLVPVLFFLYAIYYLPPWLIRYCQQRWPDILWHVSTPEKVIALTIDDGPSANTIEILDILKANDATATFFIIGSHVWGLKEEGETILQNLIRNGNELGNHAMYDEPSYKLQDNELALQITEVNNIIRNAHEAVSGVAAVEDGSLPRYFRPGSGFFNTRLRNVVSRLGHTLVLGDIYPHDAQISSSKLNIAHILGKAQPGGIIICHDGRPWTLPMLRVVLPELKRRGYSIVRLTDLLKYSRL</sequence>
<keyword evidence="2" id="KW-0624">Polysaccharide degradation</keyword>
<evidence type="ECO:0000256" key="5">
    <source>
        <dbReference type="ARBA" id="ARBA00048494"/>
    </source>
</evidence>
<dbReference type="OrthoDB" id="407355at2759"/>